<organism evidence="1 2">
    <name type="scientific">Trifolium medium</name>
    <dbReference type="NCBI Taxonomy" id="97028"/>
    <lineage>
        <taxon>Eukaryota</taxon>
        <taxon>Viridiplantae</taxon>
        <taxon>Streptophyta</taxon>
        <taxon>Embryophyta</taxon>
        <taxon>Tracheophyta</taxon>
        <taxon>Spermatophyta</taxon>
        <taxon>Magnoliopsida</taxon>
        <taxon>eudicotyledons</taxon>
        <taxon>Gunneridae</taxon>
        <taxon>Pentapetalae</taxon>
        <taxon>rosids</taxon>
        <taxon>fabids</taxon>
        <taxon>Fabales</taxon>
        <taxon>Fabaceae</taxon>
        <taxon>Papilionoideae</taxon>
        <taxon>50 kb inversion clade</taxon>
        <taxon>NPAAA clade</taxon>
        <taxon>Hologalegina</taxon>
        <taxon>IRL clade</taxon>
        <taxon>Trifolieae</taxon>
        <taxon>Trifolium</taxon>
    </lineage>
</organism>
<keyword evidence="1" id="KW-0067">ATP-binding</keyword>
<reference evidence="1 2" key="1">
    <citation type="journal article" date="2018" name="Front. Plant Sci.">
        <title>Red Clover (Trifolium pratense) and Zigzag Clover (T. medium) - A Picture of Genomic Similarities and Differences.</title>
        <authorList>
            <person name="Dluhosova J."/>
            <person name="Istvanek J."/>
            <person name="Nedelnik J."/>
            <person name="Repkova J."/>
        </authorList>
    </citation>
    <scope>NUCLEOTIDE SEQUENCE [LARGE SCALE GENOMIC DNA]</scope>
    <source>
        <strain evidence="2">cv. 10/8</strain>
        <tissue evidence="1">Leaf</tissue>
    </source>
</reference>
<keyword evidence="1" id="KW-0347">Helicase</keyword>
<feature type="non-terminal residue" evidence="1">
    <location>
        <position position="85"/>
    </location>
</feature>
<accession>A0A392P3L0</accession>
<keyword evidence="2" id="KW-1185">Reference proteome</keyword>
<comment type="caution">
    <text evidence="1">The sequence shown here is derived from an EMBL/GenBank/DDBJ whole genome shotgun (WGS) entry which is preliminary data.</text>
</comment>
<keyword evidence="1" id="KW-0547">Nucleotide-binding</keyword>
<dbReference type="AlphaFoldDB" id="A0A392P3L0"/>
<dbReference type="Gene3D" id="3.40.50.300">
    <property type="entry name" value="P-loop containing nucleotide triphosphate hydrolases"/>
    <property type="match status" value="1"/>
</dbReference>
<sequence>MMIACTQPQQVAVMSVSRRVVEEIDVTIGEQVGYRIPFVDCTTSRTVLKKNSVMPYFMAEGYGTTGRAAIEEGMAPLAGLPLKKA</sequence>
<dbReference type="Proteomes" id="UP000265520">
    <property type="component" value="Unassembled WGS sequence"/>
</dbReference>
<protein>
    <submittedName>
        <fullName evidence="1">Putative pre-mRNA-splicing factor ATP-dependent RNA helicase-like</fullName>
    </submittedName>
</protein>
<evidence type="ECO:0000313" key="1">
    <source>
        <dbReference type="EMBL" id="MCI06567.1"/>
    </source>
</evidence>
<dbReference type="EMBL" id="LXQA010062281">
    <property type="protein sequence ID" value="MCI06567.1"/>
    <property type="molecule type" value="Genomic_DNA"/>
</dbReference>
<evidence type="ECO:0000313" key="2">
    <source>
        <dbReference type="Proteomes" id="UP000265520"/>
    </source>
</evidence>
<name>A0A392P3L0_9FABA</name>
<keyword evidence="1" id="KW-0378">Hydrolase</keyword>
<dbReference type="InterPro" id="IPR027417">
    <property type="entry name" value="P-loop_NTPase"/>
</dbReference>
<proteinExistence type="predicted"/>
<dbReference type="GO" id="GO:0004386">
    <property type="term" value="F:helicase activity"/>
    <property type="evidence" value="ECO:0007669"/>
    <property type="project" value="UniProtKB-KW"/>
</dbReference>